<evidence type="ECO:0000313" key="2">
    <source>
        <dbReference type="Proteomes" id="UP000032458"/>
    </source>
</evidence>
<dbReference type="PATRIC" id="fig|1240678.4.peg.4099"/>
<dbReference type="AlphaFoldDB" id="A0A0D7CM21"/>
<name>A0A0D7CM21_9ACTN</name>
<accession>A0A0D7CM21</accession>
<keyword evidence="2" id="KW-1185">Reference proteome</keyword>
<evidence type="ECO:0000313" key="1">
    <source>
        <dbReference type="EMBL" id="KIZ16497.1"/>
    </source>
</evidence>
<protein>
    <submittedName>
        <fullName evidence="1">Uncharacterized protein</fullName>
    </submittedName>
</protein>
<proteinExistence type="predicted"/>
<gene>
    <name evidence="1" type="ORF">SNA_19425</name>
</gene>
<reference evidence="1 2" key="1">
    <citation type="submission" date="2014-09" db="EMBL/GenBank/DDBJ databases">
        <title>Draft genome sequence of Streptomyces natalensis ATCC 27448, producer of the antifungal pimaricin.</title>
        <authorList>
            <person name="Mendes M.V."/>
            <person name="Beites T."/>
            <person name="Pires S."/>
            <person name="Santos C.L."/>
            <person name="Moradas-Ferreira P."/>
        </authorList>
    </citation>
    <scope>NUCLEOTIDE SEQUENCE [LARGE SCALE GENOMIC DNA]</scope>
    <source>
        <strain evidence="1 2">ATCC 27448</strain>
    </source>
</reference>
<dbReference type="EMBL" id="JRKI01000027">
    <property type="protein sequence ID" value="KIZ16497.1"/>
    <property type="molecule type" value="Genomic_DNA"/>
</dbReference>
<dbReference type="Proteomes" id="UP000032458">
    <property type="component" value="Unassembled WGS sequence"/>
</dbReference>
<comment type="caution">
    <text evidence="1">The sequence shown here is derived from an EMBL/GenBank/DDBJ whole genome shotgun (WGS) entry which is preliminary data.</text>
</comment>
<sequence>MPHAGRPDITVDRHWRADARRAVQYSLAFVGPIMLLDRCSGGLTLPRAGLWAVLGLVVLAIALPSRVTAGDGWLAVRGLLGERRVRTDALVAVRQNGGIAVRLVLRDADGRWLKLDRQVLDANPLMWHLIDAGARRSVQRGTLRHGRQVLQELADRIDGQEARAVLTASGML</sequence>
<organism evidence="1 2">
    <name type="scientific">Streptomyces natalensis ATCC 27448</name>
    <dbReference type="NCBI Taxonomy" id="1240678"/>
    <lineage>
        <taxon>Bacteria</taxon>
        <taxon>Bacillati</taxon>
        <taxon>Actinomycetota</taxon>
        <taxon>Actinomycetes</taxon>
        <taxon>Kitasatosporales</taxon>
        <taxon>Streptomycetaceae</taxon>
        <taxon>Streptomyces</taxon>
    </lineage>
</organism>